<dbReference type="InterPro" id="IPR055171">
    <property type="entry name" value="GT-D-like"/>
</dbReference>
<proteinExistence type="predicted"/>
<keyword evidence="3" id="KW-1185">Reference proteome</keyword>
<name>A0A4Q0M2V4_9HYPH</name>
<reference evidence="2 3" key="1">
    <citation type="submission" date="2018-12" db="EMBL/GenBank/DDBJ databases">
        <title>bacterium Hansschlegelia zhihuaiae S113.</title>
        <authorList>
            <person name="He J."/>
        </authorList>
    </citation>
    <scope>NUCLEOTIDE SEQUENCE [LARGE SCALE GENOMIC DNA]</scope>
    <source>
        <strain evidence="2 3">S 113</strain>
    </source>
</reference>
<protein>
    <recommendedName>
        <fullName evidence="1">GT-D fold-like domain-containing protein</fullName>
    </recommendedName>
</protein>
<dbReference type="OrthoDB" id="7284833at2"/>
<feature type="domain" description="GT-D fold-like" evidence="1">
    <location>
        <begin position="25"/>
        <end position="249"/>
    </location>
</feature>
<dbReference type="Proteomes" id="UP000289708">
    <property type="component" value="Unassembled WGS sequence"/>
</dbReference>
<organism evidence="2 3">
    <name type="scientific">Hansschlegelia zhihuaiae</name>
    <dbReference type="NCBI Taxonomy" id="405005"/>
    <lineage>
        <taxon>Bacteria</taxon>
        <taxon>Pseudomonadati</taxon>
        <taxon>Pseudomonadota</taxon>
        <taxon>Alphaproteobacteria</taxon>
        <taxon>Hyphomicrobiales</taxon>
        <taxon>Methylopilaceae</taxon>
        <taxon>Hansschlegelia</taxon>
    </lineage>
</organism>
<dbReference type="AlphaFoldDB" id="A0A4Q0M2V4"/>
<dbReference type="Pfam" id="PF22882">
    <property type="entry name" value="GT-D-like"/>
    <property type="match status" value="1"/>
</dbReference>
<comment type="caution">
    <text evidence="2">The sequence shown here is derived from an EMBL/GenBank/DDBJ whole genome shotgun (WGS) entry which is preliminary data.</text>
</comment>
<evidence type="ECO:0000313" key="2">
    <source>
        <dbReference type="EMBL" id="RXF67217.1"/>
    </source>
</evidence>
<sequence length="270" mass="30604">MSLTSVKTAEESPYASLKVLGYGPVTEMLRKAADEIHPFSFIRLGHCEPRILGFPDIYGRKDVDRSLRRQFGRKNILNEDLIKIRGDMREAVVNADLIGIGIKEKPENELDEIWLNTPRILMRDGLVRDQTFCHVNIHYHLLHVRFAESILKDREEVCVITCRDVTEGFRNNFGVKNIEWLKIPEHASTAENRTPLGLHWPDAYYATLEAIKKVGPRLYLVGAGFLGKAYCNQIKKIGGVALDMGSVFDVWAGVNSRSGHTKIIDEFKLG</sequence>
<gene>
    <name evidence="2" type="ORF">EK403_21520</name>
</gene>
<evidence type="ECO:0000259" key="1">
    <source>
        <dbReference type="Pfam" id="PF22882"/>
    </source>
</evidence>
<evidence type="ECO:0000313" key="3">
    <source>
        <dbReference type="Proteomes" id="UP000289708"/>
    </source>
</evidence>
<accession>A0A4Q0M2V4</accession>
<dbReference type="EMBL" id="RYFI01000035">
    <property type="protein sequence ID" value="RXF67217.1"/>
    <property type="molecule type" value="Genomic_DNA"/>
</dbReference>
<dbReference type="RefSeq" id="WP_128779509.1">
    <property type="nucleotide sequence ID" value="NZ_RYFI01000035.1"/>
</dbReference>